<comment type="caution">
    <text evidence="1">The sequence shown here is derived from an EMBL/GenBank/DDBJ whole genome shotgun (WGS) entry which is preliminary data.</text>
</comment>
<gene>
    <name evidence="1" type="ORF">AC631_05391</name>
</gene>
<dbReference type="RefSeq" id="XP_015464945.1">
    <property type="nucleotide sequence ID" value="XM_015614220.1"/>
</dbReference>
<reference evidence="1 2" key="1">
    <citation type="submission" date="2015-11" db="EMBL/GenBank/DDBJ databases">
        <title>The genome of Debaryomyces fabryi.</title>
        <authorList>
            <person name="Tafer H."/>
            <person name="Lopandic K."/>
        </authorList>
    </citation>
    <scope>NUCLEOTIDE SEQUENCE [LARGE SCALE GENOMIC DNA]</scope>
    <source>
        <strain evidence="1 2">CBS 789</strain>
    </source>
</reference>
<proteinExistence type="predicted"/>
<dbReference type="Proteomes" id="UP000054251">
    <property type="component" value="Unassembled WGS sequence"/>
</dbReference>
<dbReference type="AlphaFoldDB" id="A0A0V1PRL1"/>
<keyword evidence="2" id="KW-1185">Reference proteome</keyword>
<sequence length="129" mass="14660">MSSTRMSTDPTDPNTYSKRDLLLLTQLLHMNGLIDPSSVSPSEQKLESVSREWFDHASTQLSIQQGLLKLDDAPSVDDICQLYEKLLDQTPDCKNTTDLANYFYYNRMDELQSKIEAGKKKVSDILQAQ</sequence>
<evidence type="ECO:0000313" key="2">
    <source>
        <dbReference type="Proteomes" id="UP000054251"/>
    </source>
</evidence>
<dbReference type="GeneID" id="26842400"/>
<name>A0A0V1PRL1_9ASCO</name>
<evidence type="ECO:0000313" key="1">
    <source>
        <dbReference type="EMBL" id="KRZ98842.1"/>
    </source>
</evidence>
<dbReference type="EMBL" id="LMYN01000202">
    <property type="protein sequence ID" value="KRZ98842.1"/>
    <property type="molecule type" value="Genomic_DNA"/>
</dbReference>
<protein>
    <submittedName>
        <fullName evidence="1">Uncharacterized protein</fullName>
    </submittedName>
</protein>
<dbReference type="OrthoDB" id="4081634at2759"/>
<accession>A0A0V1PRL1</accession>
<organism evidence="1 2">
    <name type="scientific">Debaryomyces fabryi</name>
    <dbReference type="NCBI Taxonomy" id="58627"/>
    <lineage>
        <taxon>Eukaryota</taxon>
        <taxon>Fungi</taxon>
        <taxon>Dikarya</taxon>
        <taxon>Ascomycota</taxon>
        <taxon>Saccharomycotina</taxon>
        <taxon>Pichiomycetes</taxon>
        <taxon>Debaryomycetaceae</taxon>
        <taxon>Debaryomyces</taxon>
    </lineage>
</organism>